<accession>A0A928Z538</accession>
<evidence type="ECO:0000313" key="1">
    <source>
        <dbReference type="EMBL" id="MBE9030845.1"/>
    </source>
</evidence>
<organism evidence="1 2">
    <name type="scientific">Romeriopsis navalis LEGE 11480</name>
    <dbReference type="NCBI Taxonomy" id="2777977"/>
    <lineage>
        <taxon>Bacteria</taxon>
        <taxon>Bacillati</taxon>
        <taxon>Cyanobacteriota</taxon>
        <taxon>Cyanophyceae</taxon>
        <taxon>Leptolyngbyales</taxon>
        <taxon>Leptolyngbyaceae</taxon>
        <taxon>Romeriopsis</taxon>
        <taxon>Romeriopsis navalis</taxon>
    </lineage>
</organism>
<sequence>MTIENPHDHVPLMFQAQANGRCQIQRLQRYSDPQAVQWTDEWVDKAYPELPTLPENVQTREYTINWRLITNAGMDDIAIRPVIGARGWPFYPGSSMKGIFRRACNEAQARKYCGSVGSRSDFKPGSLRFHGGYPIDDTWTENLVDIVHPQQAWQVETPNTRDKKGGAFAQISLYQPTMQFGISSDAADVDWDEVWGIWEQAIATGLGGRVCAGYGQVKGAKRDAAKLLYTTFLKGQGQAPKRLDGKGEFRPNIFRAAVRGHALRIFAGLTDERTAQRLVETLFGGVRGKGTVGLVILQFQTSKLSMDMFGSGSYAQPTYEVEGQLSWLLAKKVDGDLATLKRLIGKLTQFAMVLGGFGKSWRRADHRLFFDEYYEDGYKGLIGCHWQWTDPRYWIQDVQVHRIRDFHVLIDRTQQAAIAWMATQGVKPQTVQRPFLREAWHPQNVQVWGRMAADREESEAIHWFHGPYQQAMRKLGVPEGSIYKSSLTGQVSQVGRVWHRMYPWIKVVADPSDPKKPKPVKTAQFIELLTIFPDESAESERFLEFLADGPFEFERLWGGA</sequence>
<protein>
    <submittedName>
        <fullName evidence="1">RAMP superfamily protein</fullName>
    </submittedName>
</protein>
<reference evidence="1" key="1">
    <citation type="submission" date="2020-10" db="EMBL/GenBank/DDBJ databases">
        <authorList>
            <person name="Castelo-Branco R."/>
            <person name="Eusebio N."/>
            <person name="Adriana R."/>
            <person name="Vieira A."/>
            <person name="Brugerolle De Fraissinette N."/>
            <person name="Rezende De Castro R."/>
            <person name="Schneider M.P."/>
            <person name="Vasconcelos V."/>
            <person name="Leao P.N."/>
        </authorList>
    </citation>
    <scope>NUCLEOTIDE SEQUENCE</scope>
    <source>
        <strain evidence="1">LEGE 11480</strain>
    </source>
</reference>
<evidence type="ECO:0000313" key="2">
    <source>
        <dbReference type="Proteomes" id="UP000625316"/>
    </source>
</evidence>
<dbReference type="RefSeq" id="WP_264325674.1">
    <property type="nucleotide sequence ID" value="NZ_JADEXQ010000046.1"/>
</dbReference>
<dbReference type="EMBL" id="JADEXQ010000046">
    <property type="protein sequence ID" value="MBE9030845.1"/>
    <property type="molecule type" value="Genomic_DNA"/>
</dbReference>
<gene>
    <name evidence="1" type="ORF">IQ266_14005</name>
</gene>
<proteinExistence type="predicted"/>
<dbReference type="Proteomes" id="UP000625316">
    <property type="component" value="Unassembled WGS sequence"/>
</dbReference>
<dbReference type="AlphaFoldDB" id="A0A928Z538"/>
<keyword evidence="2" id="KW-1185">Reference proteome</keyword>
<comment type="caution">
    <text evidence="1">The sequence shown here is derived from an EMBL/GenBank/DDBJ whole genome shotgun (WGS) entry which is preliminary data.</text>
</comment>
<name>A0A928Z538_9CYAN</name>